<name>A0A1F6DKX2_9BACT</name>
<dbReference type="AlphaFoldDB" id="A0A1F6DKX2"/>
<dbReference type="InterPro" id="IPR000702">
    <property type="entry name" value="Ribosomal_uL6-like"/>
</dbReference>
<dbReference type="FunFam" id="3.90.930.12:FF:000001">
    <property type="entry name" value="50S ribosomal protein L6"/>
    <property type="match status" value="1"/>
</dbReference>
<dbReference type="Pfam" id="PF00347">
    <property type="entry name" value="Ribosomal_L6"/>
    <property type="match status" value="2"/>
</dbReference>
<dbReference type="HAMAP" id="MF_01365_B">
    <property type="entry name" value="Ribosomal_uL6_B"/>
    <property type="match status" value="1"/>
</dbReference>
<evidence type="ECO:0000256" key="2">
    <source>
        <dbReference type="ARBA" id="ARBA00022980"/>
    </source>
</evidence>
<evidence type="ECO:0000256" key="1">
    <source>
        <dbReference type="ARBA" id="ARBA00009356"/>
    </source>
</evidence>
<dbReference type="GO" id="GO:0003735">
    <property type="term" value="F:structural constituent of ribosome"/>
    <property type="evidence" value="ECO:0007669"/>
    <property type="project" value="UniProtKB-UniRule"/>
</dbReference>
<dbReference type="NCBIfam" id="TIGR03654">
    <property type="entry name" value="L6_bact"/>
    <property type="match status" value="1"/>
</dbReference>
<evidence type="ECO:0000256" key="3">
    <source>
        <dbReference type="ARBA" id="ARBA00023274"/>
    </source>
</evidence>
<dbReference type="InterPro" id="IPR019906">
    <property type="entry name" value="Ribosomal_uL6_bac-type"/>
</dbReference>
<dbReference type="EMBL" id="MFLE01000011">
    <property type="protein sequence ID" value="OGG62079.1"/>
    <property type="molecule type" value="Genomic_DNA"/>
</dbReference>
<dbReference type="InterPro" id="IPR036789">
    <property type="entry name" value="Ribosomal_uL6-like_a/b-dom_sf"/>
</dbReference>
<dbReference type="PRINTS" id="PR00059">
    <property type="entry name" value="RIBOSOMALL6"/>
</dbReference>
<keyword evidence="4 6" id="KW-0699">rRNA-binding</keyword>
<dbReference type="GO" id="GO:0022625">
    <property type="term" value="C:cytosolic large ribosomal subunit"/>
    <property type="evidence" value="ECO:0007669"/>
    <property type="project" value="UniProtKB-UniRule"/>
</dbReference>
<dbReference type="PROSITE" id="PS00525">
    <property type="entry name" value="RIBOSOMAL_L6_1"/>
    <property type="match status" value="1"/>
</dbReference>
<organism evidence="8 9">
    <name type="scientific">Candidatus Kaiserbacteria bacterium RIFCSPHIGHO2_02_FULL_49_34</name>
    <dbReference type="NCBI Taxonomy" id="1798491"/>
    <lineage>
        <taxon>Bacteria</taxon>
        <taxon>Candidatus Kaiseribacteriota</taxon>
    </lineage>
</organism>
<proteinExistence type="inferred from homology"/>
<evidence type="ECO:0000313" key="8">
    <source>
        <dbReference type="EMBL" id="OGG62079.1"/>
    </source>
</evidence>
<dbReference type="GO" id="GO:0002181">
    <property type="term" value="P:cytoplasmic translation"/>
    <property type="evidence" value="ECO:0007669"/>
    <property type="project" value="TreeGrafter"/>
</dbReference>
<comment type="caution">
    <text evidence="8">The sequence shown here is derived from an EMBL/GenBank/DDBJ whole genome shotgun (WGS) entry which is preliminary data.</text>
</comment>
<keyword evidence="2 4" id="KW-0689">Ribosomal protein</keyword>
<feature type="domain" description="Large ribosomal subunit protein uL6 alpha-beta" evidence="7">
    <location>
        <begin position="92"/>
        <end position="164"/>
    </location>
</feature>
<dbReference type="Proteomes" id="UP000176511">
    <property type="component" value="Unassembled WGS sequence"/>
</dbReference>
<dbReference type="InterPro" id="IPR020040">
    <property type="entry name" value="Ribosomal_uL6_a/b-dom"/>
</dbReference>
<comment type="function">
    <text evidence="4 6">This protein binds to the 23S rRNA, and is important in its secondary structure. It is located near the subunit interface in the base of the L7/L12 stalk, and near the tRNA binding site of the peptidyltransferase center.</text>
</comment>
<dbReference type="SUPFAM" id="SSF56053">
    <property type="entry name" value="Ribosomal protein L6"/>
    <property type="match status" value="2"/>
</dbReference>
<accession>A0A1F6DKX2</accession>
<evidence type="ECO:0000313" key="9">
    <source>
        <dbReference type="Proteomes" id="UP000176511"/>
    </source>
</evidence>
<reference evidence="8 9" key="1">
    <citation type="journal article" date="2016" name="Nat. Commun.">
        <title>Thousands of microbial genomes shed light on interconnected biogeochemical processes in an aquifer system.</title>
        <authorList>
            <person name="Anantharaman K."/>
            <person name="Brown C.T."/>
            <person name="Hug L.A."/>
            <person name="Sharon I."/>
            <person name="Castelle C.J."/>
            <person name="Probst A.J."/>
            <person name="Thomas B.C."/>
            <person name="Singh A."/>
            <person name="Wilkins M.J."/>
            <person name="Karaoz U."/>
            <person name="Brodie E.L."/>
            <person name="Williams K.H."/>
            <person name="Hubbard S.S."/>
            <person name="Banfield J.F."/>
        </authorList>
    </citation>
    <scope>NUCLEOTIDE SEQUENCE [LARGE SCALE GENOMIC DNA]</scope>
</reference>
<dbReference type="InterPro" id="IPR002358">
    <property type="entry name" value="Ribosomal_uL6_CS"/>
</dbReference>
<dbReference type="PANTHER" id="PTHR11655">
    <property type="entry name" value="60S/50S RIBOSOMAL PROTEIN L6/L9"/>
    <property type="match status" value="1"/>
</dbReference>
<evidence type="ECO:0000256" key="4">
    <source>
        <dbReference type="HAMAP-Rule" id="MF_01365"/>
    </source>
</evidence>
<dbReference type="GO" id="GO:0019843">
    <property type="term" value="F:rRNA binding"/>
    <property type="evidence" value="ECO:0007669"/>
    <property type="project" value="UniProtKB-UniRule"/>
</dbReference>
<evidence type="ECO:0000256" key="6">
    <source>
        <dbReference type="RuleBase" id="RU003870"/>
    </source>
</evidence>
<gene>
    <name evidence="4" type="primary">rplF</name>
    <name evidence="8" type="ORF">A3C87_02195</name>
</gene>
<protein>
    <recommendedName>
        <fullName evidence="4">Large ribosomal subunit protein uL6</fullName>
    </recommendedName>
</protein>
<evidence type="ECO:0000259" key="7">
    <source>
        <dbReference type="Pfam" id="PF00347"/>
    </source>
</evidence>
<keyword evidence="4 6" id="KW-0694">RNA-binding</keyword>
<comment type="similarity">
    <text evidence="1 4 5">Belongs to the universal ribosomal protein uL6 family.</text>
</comment>
<dbReference type="STRING" id="1798491.A3C87_02195"/>
<dbReference type="Gene3D" id="3.90.930.12">
    <property type="entry name" value="Ribosomal protein L6, alpha-beta domain"/>
    <property type="match status" value="2"/>
</dbReference>
<feature type="domain" description="Large ribosomal subunit protein uL6 alpha-beta" evidence="7">
    <location>
        <begin position="11"/>
        <end position="83"/>
    </location>
</feature>
<comment type="subunit">
    <text evidence="4">Part of the 50S ribosomal subunit.</text>
</comment>
<keyword evidence="3 4" id="KW-0687">Ribonucleoprotein</keyword>
<sequence length="178" mass="19548">MSRLGKKPIAIPKGVEATFENGVITVKGPKGTLVRPVRVEDIEVVIADGFITFTPKNETKLAQALWGTYAALFKVMVKGVTEGYERKLEIEGVGYRGEMVGNDLKLLMGYSHPVIVKTPEGITVEVLKSLITLKGIDKEALGQHAANIRAVRKPEPYKGKGIRYQGEFIIRKQGKKSV</sequence>
<dbReference type="PANTHER" id="PTHR11655:SF14">
    <property type="entry name" value="LARGE RIBOSOMAL SUBUNIT PROTEIN UL6M"/>
    <property type="match status" value="1"/>
</dbReference>
<dbReference type="PIRSF" id="PIRSF002162">
    <property type="entry name" value="Ribosomal_L6"/>
    <property type="match status" value="1"/>
</dbReference>
<evidence type="ECO:0000256" key="5">
    <source>
        <dbReference type="RuleBase" id="RU003869"/>
    </source>
</evidence>